<dbReference type="GO" id="GO:0046872">
    <property type="term" value="F:metal ion binding"/>
    <property type="evidence" value="ECO:0007669"/>
    <property type="project" value="UniProtKB-KW"/>
</dbReference>
<evidence type="ECO:0000313" key="8">
    <source>
        <dbReference type="EMBL" id="TQB72064.1"/>
    </source>
</evidence>
<dbReference type="InterPro" id="IPR018109">
    <property type="entry name" value="Folylpolyglutamate_synth_CS"/>
</dbReference>
<dbReference type="NCBIfam" id="TIGR01499">
    <property type="entry name" value="folC"/>
    <property type="match status" value="1"/>
</dbReference>
<keyword evidence="4" id="KW-0547">Nucleotide-binding</keyword>
<dbReference type="UniPathway" id="UPA00850"/>
<dbReference type="InterPro" id="IPR036615">
    <property type="entry name" value="Mur_ligase_C_dom_sf"/>
</dbReference>
<dbReference type="AlphaFoldDB" id="A0A507QSV9"/>
<evidence type="ECO:0000256" key="6">
    <source>
        <dbReference type="ARBA" id="ARBA00022842"/>
    </source>
</evidence>
<keyword evidence="2" id="KW-0436">Ligase</keyword>
<dbReference type="EMBL" id="VIFY01000070">
    <property type="protein sequence ID" value="TQB72064.1"/>
    <property type="molecule type" value="Genomic_DNA"/>
</dbReference>
<dbReference type="PROSITE" id="PS01011">
    <property type="entry name" value="FOLYLPOLYGLU_SYNT_1"/>
    <property type="match status" value="1"/>
</dbReference>
<dbReference type="PANTHER" id="PTHR45662">
    <property type="entry name" value="PHOSPHATIDYLINOSITIDE PHOSPHATASE SAC1"/>
    <property type="match status" value="1"/>
</dbReference>
<dbReference type="SUPFAM" id="SSF53244">
    <property type="entry name" value="MurD-like peptide ligases, peptide-binding domain"/>
    <property type="match status" value="1"/>
</dbReference>
<comment type="similarity">
    <text evidence="1">Belongs to the folylpolyglutamate synthase family.</text>
</comment>
<dbReference type="InterPro" id="IPR036565">
    <property type="entry name" value="Mur-like_cat_sf"/>
</dbReference>
<protein>
    <recommendedName>
        <fullName evidence="7">SAC domain-containing protein</fullName>
    </recommendedName>
</protein>
<evidence type="ECO:0000313" key="9">
    <source>
        <dbReference type="Proteomes" id="UP000319663"/>
    </source>
</evidence>
<organism evidence="8 9">
    <name type="scientific">Monascus purpureus</name>
    <name type="common">Red mold</name>
    <name type="synonym">Monascus anka</name>
    <dbReference type="NCBI Taxonomy" id="5098"/>
    <lineage>
        <taxon>Eukaryota</taxon>
        <taxon>Fungi</taxon>
        <taxon>Dikarya</taxon>
        <taxon>Ascomycota</taxon>
        <taxon>Pezizomycotina</taxon>
        <taxon>Eurotiomycetes</taxon>
        <taxon>Eurotiomycetidae</taxon>
        <taxon>Eurotiales</taxon>
        <taxon>Aspergillaceae</taxon>
        <taxon>Monascus</taxon>
    </lineage>
</organism>
<dbReference type="InterPro" id="IPR001645">
    <property type="entry name" value="Folylpolyglutamate_synth"/>
</dbReference>
<dbReference type="GO" id="GO:0004326">
    <property type="term" value="F:tetrahydrofolylpolyglutamate synthase activity"/>
    <property type="evidence" value="ECO:0007669"/>
    <property type="project" value="InterPro"/>
</dbReference>
<sequence length="1152" mass="128067">MALPVLPFRDINLHSSPSYYAFNSPSSPNSPALVVERPTGDLRLKDGGLLGAKRISSIAGILGIVKLKLDKYIILITKAQPVGRLRGHMVYKVAATEFLPLRERPLHDRDEDTYLALLKDLLRNGPMYYSYSLDLTNSFQRQSQSDVNLPLWKRADDRFFWNRFIQSDLIDFSLGKNDTTGIRYGPQPGADPYILPVMFGMLRISPAKVKSTSFTFALITRRSRHRGGTRYFSRGIDEQGHVSNYNETEQVVILNDTTGGLSGFEGGQSMTNGKSLGPDLQVLAFVQTRGSVPVYWAEVNNLRYVPKLQVRSVETAVQAARKHFEEQIRVYGTNYLVNLVNQKGREEQVKSAYEQLVRLLLSSSTESTEANDVTPEKIHTLEPDKTQKETDRLHYVYFDFHNETKGLKWHRAELLMDHLKDGLSRGGYFRGVENPALPSGQLEIRSLQTSVVRTNCMDCLDRTNVVQSMLGRWAVTQQLVDAGVLRPGEAAQDDQGFEDMFRNIWADNADVVSKSYSGTGALKTDFTRTGKRTRTGMVQDLNNSLTRYIRNNFMDGPRQDGFDVFLGTYLPPASALGEFQLFVDRRPLIIQSIPYIFAASVFMIAISMLSRPVPNATVWPLRLFIIVNWPKLNTPAPASEGYQDTLIKARSDPIIGSAEFIANKFCNCRSTQENTDEAGDEREVYLGKLNPVHVAGTKGKGSTSAFISSILSQYTAAKSAGSEKSSCKIHKIGIYTSPHLRFARERIQIDNTPLSEEQFARYFFEVWDRLEKSASIAGQDPADPMSKPQYFRYLTLMAFHVYMSEGVDAAVIECGIGGEYDATNVIERPVVSAIASLGIDHTSMLGSTIEEIAWHKSGIMKPSVKTFTATQLPGAEKVLFERAKEKGATLEVVRGHPELNPSSDVKLGLAGDFQYINAAVAVAAAAEFLRKVGVEGIPRNILTESLPSKFRKGLEETRLGGRCETRKEKNMTWCVDGGHTLESIRLAGQWFASQVRTSSASCDEANRKPRLLIFNQMTRDSVALARALYETLTAALGSEHPFTHAIFCTNVTYKDAGYRPDLVSMNTNATDVKTLRIQHTLAETWKTIDPSAQVEVFNTIEEAVDFARDVAAANRGSIASDETPALTFVTGSLHLVGGFLDVIETKPAAQNT</sequence>
<dbReference type="Gene3D" id="3.90.190.20">
    <property type="entry name" value="Mur ligase, C-terminal domain"/>
    <property type="match status" value="1"/>
</dbReference>
<dbReference type="GO" id="GO:0046856">
    <property type="term" value="P:phosphatidylinositol dephosphorylation"/>
    <property type="evidence" value="ECO:0007669"/>
    <property type="project" value="TreeGrafter"/>
</dbReference>
<dbReference type="STRING" id="5098.A0A507QSV9"/>
<reference evidence="8 9" key="1">
    <citation type="submission" date="2019-06" db="EMBL/GenBank/DDBJ databases">
        <title>Wine fermentation using esterase from Monascus purpureus.</title>
        <authorList>
            <person name="Geng C."/>
            <person name="Zhang Y."/>
        </authorList>
    </citation>
    <scope>NUCLEOTIDE SEQUENCE [LARGE SCALE GENOMIC DNA]</scope>
    <source>
        <strain evidence="8">HQ1</strain>
    </source>
</reference>
<keyword evidence="3" id="KW-0479">Metal-binding</keyword>
<dbReference type="GO" id="GO:0005783">
    <property type="term" value="C:endoplasmic reticulum"/>
    <property type="evidence" value="ECO:0007669"/>
    <property type="project" value="TreeGrafter"/>
</dbReference>
<evidence type="ECO:0000259" key="7">
    <source>
        <dbReference type="PROSITE" id="PS50275"/>
    </source>
</evidence>
<evidence type="ECO:0000256" key="1">
    <source>
        <dbReference type="ARBA" id="ARBA00008276"/>
    </source>
</evidence>
<keyword evidence="6" id="KW-0460">Magnesium</keyword>
<accession>A0A507QSV9</accession>
<dbReference type="Pfam" id="PF02383">
    <property type="entry name" value="Syja_N"/>
    <property type="match status" value="1"/>
</dbReference>
<keyword evidence="5" id="KW-0067">ATP-binding</keyword>
<comment type="caution">
    <text evidence="8">The sequence shown here is derived from an EMBL/GenBank/DDBJ whole genome shotgun (WGS) entry which is preliminary data.</text>
</comment>
<dbReference type="PANTHER" id="PTHR45662:SF2">
    <property type="entry name" value="PHOSPHATIDYLINOSITOL-3-PHOSPHATASE SAC1"/>
    <property type="match status" value="1"/>
</dbReference>
<dbReference type="Gene3D" id="3.40.1190.10">
    <property type="entry name" value="Mur-like, catalytic domain"/>
    <property type="match status" value="1"/>
</dbReference>
<evidence type="ECO:0000256" key="4">
    <source>
        <dbReference type="ARBA" id="ARBA00022741"/>
    </source>
</evidence>
<feature type="domain" description="SAC" evidence="7">
    <location>
        <begin position="118"/>
        <end position="518"/>
    </location>
</feature>
<dbReference type="PROSITE" id="PS50275">
    <property type="entry name" value="SAC"/>
    <property type="match status" value="1"/>
</dbReference>
<dbReference type="GO" id="GO:0005524">
    <property type="term" value="F:ATP binding"/>
    <property type="evidence" value="ECO:0007669"/>
    <property type="project" value="UniProtKB-KW"/>
</dbReference>
<gene>
    <name evidence="8" type="ORF">MPDQ_007136</name>
</gene>
<dbReference type="GO" id="GO:0043812">
    <property type="term" value="F:phosphatidylinositol-4-phosphate phosphatase activity"/>
    <property type="evidence" value="ECO:0007669"/>
    <property type="project" value="TreeGrafter"/>
</dbReference>
<dbReference type="SUPFAM" id="SSF53623">
    <property type="entry name" value="MurD-like peptide ligases, catalytic domain"/>
    <property type="match status" value="1"/>
</dbReference>
<name>A0A507QSV9_MONPU</name>
<dbReference type="PROSITE" id="PS01012">
    <property type="entry name" value="FOLYLPOLYGLU_SYNT_2"/>
    <property type="match status" value="1"/>
</dbReference>
<evidence type="ECO:0000256" key="5">
    <source>
        <dbReference type="ARBA" id="ARBA00022840"/>
    </source>
</evidence>
<evidence type="ECO:0000256" key="3">
    <source>
        <dbReference type="ARBA" id="ARBA00022723"/>
    </source>
</evidence>
<evidence type="ECO:0000256" key="2">
    <source>
        <dbReference type="ARBA" id="ARBA00022598"/>
    </source>
</evidence>
<keyword evidence="9" id="KW-1185">Reference proteome</keyword>
<dbReference type="FunFam" id="3.90.190.20:FF:000009">
    <property type="entry name" value="Folylpolyglutamate synthase"/>
    <property type="match status" value="1"/>
</dbReference>
<dbReference type="Proteomes" id="UP000319663">
    <property type="component" value="Unassembled WGS sequence"/>
</dbReference>
<dbReference type="InterPro" id="IPR002013">
    <property type="entry name" value="SAC_dom"/>
</dbReference>
<proteinExistence type="inferred from homology"/>